<evidence type="ECO:0000313" key="3">
    <source>
        <dbReference type="Proteomes" id="UP000005316"/>
    </source>
</evidence>
<keyword evidence="1" id="KW-1133">Transmembrane helix</keyword>
<name>F9DX43_9BACL</name>
<proteinExistence type="predicted"/>
<reference evidence="2 3" key="1">
    <citation type="submission" date="2011-04" db="EMBL/GenBank/DDBJ databases">
        <authorList>
            <person name="Muzny D."/>
            <person name="Qin X."/>
            <person name="Deng J."/>
            <person name="Jiang H."/>
            <person name="Liu Y."/>
            <person name="Qu J."/>
            <person name="Song X.-Z."/>
            <person name="Zhang L."/>
            <person name="Thornton R."/>
            <person name="Coyle M."/>
            <person name="Francisco L."/>
            <person name="Jackson L."/>
            <person name="Javaid M."/>
            <person name="Korchina V."/>
            <person name="Kovar C."/>
            <person name="Mata R."/>
            <person name="Mathew T."/>
            <person name="Ngo R."/>
            <person name="Nguyen L."/>
            <person name="Nguyen N."/>
            <person name="Okwuonu G."/>
            <person name="Ongeri F."/>
            <person name="Pham C."/>
            <person name="Simmons D."/>
            <person name="Wilczek-Boney K."/>
            <person name="Hale W."/>
            <person name="Jakkamsetti A."/>
            <person name="Pham P."/>
            <person name="Ruth R."/>
            <person name="San Lucas F."/>
            <person name="Warren J."/>
            <person name="Zhang J."/>
            <person name="Zhao Z."/>
            <person name="Zhou C."/>
            <person name="Zhu D."/>
            <person name="Lee S."/>
            <person name="Bess C."/>
            <person name="Blankenburg K."/>
            <person name="Forbes L."/>
            <person name="Fu Q."/>
            <person name="Gubbala S."/>
            <person name="Hirani K."/>
            <person name="Jayaseelan J.C."/>
            <person name="Lara F."/>
            <person name="Munidasa M."/>
            <person name="Palculict T."/>
            <person name="Patil S."/>
            <person name="Pu L.-L."/>
            <person name="Saada N."/>
            <person name="Tang L."/>
            <person name="Weissenberger G."/>
            <person name="Zhu Y."/>
            <person name="Hemphill L."/>
            <person name="Shang Y."/>
            <person name="Youmans B."/>
            <person name="Ayvaz T."/>
            <person name="Ross M."/>
            <person name="Santibanez J."/>
            <person name="Aqrawi P."/>
            <person name="Gross S."/>
            <person name="Joshi V."/>
            <person name="Fowler G."/>
            <person name="Nazareth L."/>
            <person name="Reid J."/>
            <person name="Worley K."/>
            <person name="Petrosino J."/>
            <person name="Highlander S."/>
            <person name="Gibbs R."/>
        </authorList>
    </citation>
    <scope>NUCLEOTIDE SEQUENCE [LARGE SCALE GENOMIC DNA]</scope>
    <source>
        <strain evidence="2 3">2681</strain>
    </source>
</reference>
<feature type="transmembrane region" description="Helical" evidence="1">
    <location>
        <begin position="6"/>
        <end position="21"/>
    </location>
</feature>
<organism evidence="2 3">
    <name type="scientific">Sporosarcina newyorkensis 2681</name>
    <dbReference type="NCBI Taxonomy" id="1027292"/>
    <lineage>
        <taxon>Bacteria</taxon>
        <taxon>Bacillati</taxon>
        <taxon>Bacillota</taxon>
        <taxon>Bacilli</taxon>
        <taxon>Bacillales</taxon>
        <taxon>Caryophanaceae</taxon>
        <taxon>Sporosarcina</taxon>
    </lineage>
</organism>
<dbReference type="EC" id="1.6.99.5" evidence="2"/>
<dbReference type="HOGENOM" id="CLU_3104006_0_0_9"/>
<accession>F9DX43</accession>
<dbReference type="GO" id="GO:0016491">
    <property type="term" value="F:oxidoreductase activity"/>
    <property type="evidence" value="ECO:0007669"/>
    <property type="project" value="UniProtKB-KW"/>
</dbReference>
<evidence type="ECO:0000313" key="2">
    <source>
        <dbReference type="EMBL" id="EGQ21091.1"/>
    </source>
</evidence>
<dbReference type="RefSeq" id="WP_009498065.1">
    <property type="nucleotide sequence ID" value="NZ_GL982998.1"/>
</dbReference>
<comment type="caution">
    <text evidence="2">The sequence shown here is derived from an EMBL/GenBank/DDBJ whole genome shotgun (WGS) entry which is preliminary data.</text>
</comment>
<dbReference type="Proteomes" id="UP000005316">
    <property type="component" value="Unassembled WGS sequence"/>
</dbReference>
<gene>
    <name evidence="2" type="primary">nuoK</name>
    <name evidence="2" type="ORF">HMPREF9372_3374</name>
</gene>
<sequence>MVIAFQIILLAVMGLSIFGIIGERENKGIRDALLTAFIASTAAYIASVMLL</sequence>
<keyword evidence="1" id="KW-0812">Transmembrane</keyword>
<dbReference type="AlphaFoldDB" id="F9DX43"/>
<protein>
    <submittedName>
        <fullName evidence="2">NADH-quinone oxidoreductase subunit K</fullName>
        <ecNumber evidence="2">1.6.99.5</ecNumber>
    </submittedName>
</protein>
<dbReference type="EMBL" id="AFPZ01000105">
    <property type="protein sequence ID" value="EGQ21091.1"/>
    <property type="molecule type" value="Genomic_DNA"/>
</dbReference>
<keyword evidence="2" id="KW-0560">Oxidoreductase</keyword>
<keyword evidence="1" id="KW-0472">Membrane</keyword>
<evidence type="ECO:0000256" key="1">
    <source>
        <dbReference type="SAM" id="Phobius"/>
    </source>
</evidence>
<feature type="transmembrane region" description="Helical" evidence="1">
    <location>
        <begin position="33"/>
        <end position="50"/>
    </location>
</feature>